<feature type="region of interest" description="Disordered" evidence="1">
    <location>
        <begin position="204"/>
        <end position="266"/>
    </location>
</feature>
<keyword evidence="2" id="KW-1133">Transmembrane helix</keyword>
<keyword evidence="2" id="KW-0812">Transmembrane</keyword>
<keyword evidence="5" id="KW-1185">Reference proteome</keyword>
<evidence type="ECO:0000313" key="4">
    <source>
        <dbReference type="EMBL" id="MFH6983421.1"/>
    </source>
</evidence>
<feature type="domain" description="SPOR" evidence="3">
    <location>
        <begin position="267"/>
        <end position="345"/>
    </location>
</feature>
<dbReference type="InterPro" id="IPR036680">
    <property type="entry name" value="SPOR-like_sf"/>
</dbReference>
<sequence>MADDKNKNEDPEEERDDQFDDDEDFGLPDLEYDELDDDDDEDLSDEEQEDALEEEEIVPKDDEIDLSGDNLDDVELTDADLEDSDEPEDWEKELEKELEDELKSDDETGGFYEEESYEEFESQGESQVASSVFDDDSNDTGFGATSEYTEETYDTPTYTTSSGVSDEDQAESRGKFVRTVVIGTLLFAVVAVVLYLYSGSDDAPEEKKVAKVEQKAPAKKPEPEVKEVPKEETPAKVEEKKPVAKPKAQKPKPTPNTTPAGEITKFDQPTGKTYVIVGSFFDDDLATDYASKLASEGKSPMVIPPFNDSRFYRVAIAGFDTFKDAQQSLDGYKSEYGSDVWTLRY</sequence>
<dbReference type="SUPFAM" id="SSF110997">
    <property type="entry name" value="Sporulation related repeat"/>
    <property type="match status" value="1"/>
</dbReference>
<feature type="compositionally biased region" description="Basic and acidic residues" evidence="1">
    <location>
        <begin position="205"/>
        <end position="242"/>
    </location>
</feature>
<name>A0ABW7N7X0_9BACT</name>
<organism evidence="4 5">
    <name type="scientific">Marinoscillum luteum</name>
    <dbReference type="NCBI Taxonomy" id="861051"/>
    <lineage>
        <taxon>Bacteria</taxon>
        <taxon>Pseudomonadati</taxon>
        <taxon>Bacteroidota</taxon>
        <taxon>Cytophagia</taxon>
        <taxon>Cytophagales</taxon>
        <taxon>Reichenbachiellaceae</taxon>
        <taxon>Marinoscillum</taxon>
    </lineage>
</organism>
<feature type="compositionally biased region" description="Acidic residues" evidence="1">
    <location>
        <begin position="10"/>
        <end position="122"/>
    </location>
</feature>
<dbReference type="EMBL" id="JBIPKE010000015">
    <property type="protein sequence ID" value="MFH6983421.1"/>
    <property type="molecule type" value="Genomic_DNA"/>
</dbReference>
<evidence type="ECO:0000313" key="5">
    <source>
        <dbReference type="Proteomes" id="UP001610063"/>
    </source>
</evidence>
<proteinExistence type="predicted"/>
<evidence type="ECO:0000259" key="3">
    <source>
        <dbReference type="PROSITE" id="PS51724"/>
    </source>
</evidence>
<dbReference type="Proteomes" id="UP001610063">
    <property type="component" value="Unassembled WGS sequence"/>
</dbReference>
<dbReference type="Pfam" id="PF05036">
    <property type="entry name" value="SPOR"/>
    <property type="match status" value="1"/>
</dbReference>
<protein>
    <submittedName>
        <fullName evidence="4">SPOR domain-containing protein</fullName>
    </submittedName>
</protein>
<evidence type="ECO:0000256" key="2">
    <source>
        <dbReference type="SAM" id="Phobius"/>
    </source>
</evidence>
<dbReference type="InterPro" id="IPR007730">
    <property type="entry name" value="SPOR-like_dom"/>
</dbReference>
<feature type="transmembrane region" description="Helical" evidence="2">
    <location>
        <begin position="176"/>
        <end position="197"/>
    </location>
</feature>
<dbReference type="RefSeq" id="WP_395416987.1">
    <property type="nucleotide sequence ID" value="NZ_JBIPKE010000015.1"/>
</dbReference>
<comment type="caution">
    <text evidence="4">The sequence shown here is derived from an EMBL/GenBank/DDBJ whole genome shotgun (WGS) entry which is preliminary data.</text>
</comment>
<evidence type="ECO:0000256" key="1">
    <source>
        <dbReference type="SAM" id="MobiDB-lite"/>
    </source>
</evidence>
<keyword evidence="2" id="KW-0472">Membrane</keyword>
<dbReference type="Gene3D" id="3.30.70.1070">
    <property type="entry name" value="Sporulation related repeat"/>
    <property type="match status" value="1"/>
</dbReference>
<dbReference type="PROSITE" id="PS51724">
    <property type="entry name" value="SPOR"/>
    <property type="match status" value="1"/>
</dbReference>
<reference evidence="4 5" key="1">
    <citation type="journal article" date="2013" name="Int. J. Syst. Evol. Microbiol.">
        <title>Marinoscillum luteum sp. nov., isolated from marine sediment.</title>
        <authorList>
            <person name="Cha I.T."/>
            <person name="Park S.J."/>
            <person name="Kim S.J."/>
            <person name="Kim J.G."/>
            <person name="Jung M.Y."/>
            <person name="Shin K.S."/>
            <person name="Kwon K.K."/>
            <person name="Yang S.H."/>
            <person name="Seo Y.S."/>
            <person name="Rhee S.K."/>
        </authorList>
    </citation>
    <scope>NUCLEOTIDE SEQUENCE [LARGE SCALE GENOMIC DNA]</scope>
    <source>
        <strain evidence="4 5">KCTC 23939</strain>
    </source>
</reference>
<feature type="region of interest" description="Disordered" evidence="1">
    <location>
        <begin position="1"/>
        <end position="172"/>
    </location>
</feature>
<accession>A0ABW7N7X0</accession>
<gene>
    <name evidence="4" type="ORF">ACHKAR_08235</name>
</gene>